<comment type="caution">
    <text evidence="1">The sequence shown here is derived from an EMBL/GenBank/DDBJ whole genome shotgun (WGS) entry which is preliminary data.</text>
</comment>
<reference evidence="1" key="1">
    <citation type="submission" date="2021-01" db="EMBL/GenBank/DDBJ databases">
        <authorList>
            <consortium name="Genoscope - CEA"/>
            <person name="William W."/>
        </authorList>
    </citation>
    <scope>NUCLEOTIDE SEQUENCE</scope>
</reference>
<name>A0A8S1RGK5_9CILI</name>
<proteinExistence type="predicted"/>
<dbReference type="Proteomes" id="UP000692954">
    <property type="component" value="Unassembled WGS sequence"/>
</dbReference>
<dbReference type="EMBL" id="CAJJDN010000173">
    <property type="protein sequence ID" value="CAD8127128.1"/>
    <property type="molecule type" value="Genomic_DNA"/>
</dbReference>
<evidence type="ECO:0000313" key="1">
    <source>
        <dbReference type="EMBL" id="CAD8127128.1"/>
    </source>
</evidence>
<evidence type="ECO:0000313" key="2">
    <source>
        <dbReference type="Proteomes" id="UP000692954"/>
    </source>
</evidence>
<dbReference type="AlphaFoldDB" id="A0A8S1RGK5"/>
<keyword evidence="2" id="KW-1185">Reference proteome</keyword>
<protein>
    <submittedName>
        <fullName evidence="1">Uncharacterized protein</fullName>
    </submittedName>
</protein>
<gene>
    <name evidence="1" type="ORF">PSON_ATCC_30995.1.T1730050</name>
</gene>
<organism evidence="1 2">
    <name type="scientific">Paramecium sonneborni</name>
    <dbReference type="NCBI Taxonomy" id="65129"/>
    <lineage>
        <taxon>Eukaryota</taxon>
        <taxon>Sar</taxon>
        <taxon>Alveolata</taxon>
        <taxon>Ciliophora</taxon>
        <taxon>Intramacronucleata</taxon>
        <taxon>Oligohymenophorea</taxon>
        <taxon>Peniculida</taxon>
        <taxon>Parameciidae</taxon>
        <taxon>Paramecium</taxon>
    </lineage>
</organism>
<sequence>MQFKHMKKNITTQLQIADQIFDFFDRDQKQTNILVHYFFWNHRISKNDLLSI</sequence>
<accession>A0A8S1RGK5</accession>